<name>A0A2Z2I3J1_9EURY</name>
<dbReference type="GO" id="GO:0016877">
    <property type="term" value="F:ligase activity, forming carbon-sulfur bonds"/>
    <property type="evidence" value="ECO:0007669"/>
    <property type="project" value="UniProtKB-ARBA"/>
</dbReference>
<dbReference type="KEGG" id="naj:B1756_17530"/>
<dbReference type="Gene3D" id="3.40.50.12780">
    <property type="entry name" value="N-terminal domain of ligase-like"/>
    <property type="match status" value="1"/>
</dbReference>
<dbReference type="InterPro" id="IPR000873">
    <property type="entry name" value="AMP-dep_synth/lig_dom"/>
</dbReference>
<keyword evidence="4" id="KW-1185">Reference proteome</keyword>
<organism evidence="3 4">
    <name type="scientific">Natrarchaeobaculum aegyptiacum</name>
    <dbReference type="NCBI Taxonomy" id="745377"/>
    <lineage>
        <taxon>Archaea</taxon>
        <taxon>Methanobacteriati</taxon>
        <taxon>Methanobacteriota</taxon>
        <taxon>Stenosarchaea group</taxon>
        <taxon>Halobacteria</taxon>
        <taxon>Halobacteriales</taxon>
        <taxon>Natrialbaceae</taxon>
        <taxon>Natrarchaeobaculum</taxon>
    </lineage>
</organism>
<dbReference type="Pfam" id="PF13193">
    <property type="entry name" value="AMP-binding_C"/>
    <property type="match status" value="1"/>
</dbReference>
<proteinExistence type="predicted"/>
<dbReference type="InterPro" id="IPR025110">
    <property type="entry name" value="AMP-bd_C"/>
</dbReference>
<dbReference type="AlphaFoldDB" id="A0A2Z2I3J1"/>
<dbReference type="Gene3D" id="3.30.300.30">
    <property type="match status" value="1"/>
</dbReference>
<dbReference type="PANTHER" id="PTHR43767:SF10">
    <property type="entry name" value="SURFACTIN SYNTHASE SUBUNIT 1"/>
    <property type="match status" value="1"/>
</dbReference>
<dbReference type="PANTHER" id="PTHR43767">
    <property type="entry name" value="LONG-CHAIN-FATTY-ACID--COA LIGASE"/>
    <property type="match status" value="1"/>
</dbReference>
<dbReference type="InterPro" id="IPR050237">
    <property type="entry name" value="ATP-dep_AMP-bd_enzyme"/>
</dbReference>
<feature type="domain" description="AMP-binding enzyme C-terminal" evidence="2">
    <location>
        <begin position="473"/>
        <end position="550"/>
    </location>
</feature>
<evidence type="ECO:0000259" key="2">
    <source>
        <dbReference type="Pfam" id="PF13193"/>
    </source>
</evidence>
<evidence type="ECO:0000313" key="3">
    <source>
        <dbReference type="EMBL" id="ARS91918.1"/>
    </source>
</evidence>
<gene>
    <name evidence="3" type="ORF">B1756_17530</name>
</gene>
<dbReference type="InterPro" id="IPR042099">
    <property type="entry name" value="ANL_N_sf"/>
</dbReference>
<evidence type="ECO:0000259" key="1">
    <source>
        <dbReference type="Pfam" id="PF00501"/>
    </source>
</evidence>
<dbReference type="SUPFAM" id="SSF56801">
    <property type="entry name" value="Acetyl-CoA synthetase-like"/>
    <property type="match status" value="1"/>
</dbReference>
<dbReference type="InterPro" id="IPR020845">
    <property type="entry name" value="AMP-binding_CS"/>
</dbReference>
<dbReference type="PROSITE" id="PS00455">
    <property type="entry name" value="AMP_BINDING"/>
    <property type="match status" value="1"/>
</dbReference>
<dbReference type="EMBL" id="CP019893">
    <property type="protein sequence ID" value="ARS91918.1"/>
    <property type="molecule type" value="Genomic_DNA"/>
</dbReference>
<protein>
    <submittedName>
        <fullName evidence="3">AMP-dependent synthetase</fullName>
    </submittedName>
</protein>
<evidence type="ECO:0000313" key="4">
    <source>
        <dbReference type="Proteomes" id="UP000250088"/>
    </source>
</evidence>
<accession>A0A2Z2I3J1</accession>
<dbReference type="InterPro" id="IPR045851">
    <property type="entry name" value="AMP-bd_C_sf"/>
</dbReference>
<sequence length="566" mass="62956">MSRYRQYTSSLPDDPDRPWFHEYAVFDVPETLEPYPEVPLHQFLVETADEHSEEGLIQRGRTVTYPEVLADAERLATAFADMGIEKGDRVATILPTSVQFVVVDSAISMAGGIHVPNDFLDATEDLEYRLEKSDSEILVGHDRHEDLLFELADRVGFDEVVLTNIDDYSADPPSHDDRERVTWLTDLIDEYERDPPSISFDPETDVHTLLFTGGTTGQPKGCQLTHRNLVANVLQSNSLAGSSGLTSTTLLAQPMYHAYGYTATHSRIESGNSVALVDDPRDVDRMRALIDEHGIRLVSGVPTQIMELLDEDVGRNLIALSGSAPLANEVRDEFESDHLGISQGYGLSEMSPVTHADLRGLIDSISGTQTTDDRFDHPSIGIPVPDTEIKLIDVDSGDEIPIHEAVEEGLEGEMYLDGPQRMLGYLDRPDPFDEDGFIATGDVVKIDATGRFYVVDRVKNMVNVSGLKVYTEEVDEVLYELEAVRRPATIGVPDPERPGSERVKIYVEPEPDASLEPEDVREHLEGRVPKQAMPKEVEVVDEIPLTAVGKINKQELKERAEQEIEQ</sequence>
<feature type="domain" description="AMP-dependent synthetase/ligase" evidence="1">
    <location>
        <begin position="56"/>
        <end position="426"/>
    </location>
</feature>
<dbReference type="Proteomes" id="UP000250088">
    <property type="component" value="Chromosome"/>
</dbReference>
<reference evidence="4" key="1">
    <citation type="submission" date="2017-02" db="EMBL/GenBank/DDBJ databases">
        <title>Natronthermophilus aegyptiacus gen. nov.,sp. nov., an aerobic, extremely halophilic alkalithermophilic archaeon isolated from the athalassohaline Wadi An Natrun, Egypt.</title>
        <authorList>
            <person name="Zhao B."/>
        </authorList>
    </citation>
    <scope>NUCLEOTIDE SEQUENCE [LARGE SCALE GENOMIC DNA]</scope>
    <source>
        <strain evidence="4">JW/NM-HA 15</strain>
    </source>
</reference>
<dbReference type="Pfam" id="PF00501">
    <property type="entry name" value="AMP-binding"/>
    <property type="match status" value="1"/>
</dbReference>